<dbReference type="EMBL" id="QLNT01000003">
    <property type="protein sequence ID" value="KAF3075419.1"/>
    <property type="molecule type" value="Genomic_DNA"/>
</dbReference>
<dbReference type="InterPro" id="IPR007219">
    <property type="entry name" value="XnlR_reg_dom"/>
</dbReference>
<keyword evidence="4" id="KW-0804">Transcription</keyword>
<dbReference type="PANTHER" id="PTHR47338:SF20">
    <property type="entry name" value="ZN(II)2CYS6 TRANSCRIPTION FACTOR (EUROFUNG)"/>
    <property type="match status" value="1"/>
</dbReference>
<feature type="compositionally biased region" description="Polar residues" evidence="6">
    <location>
        <begin position="61"/>
        <end position="79"/>
    </location>
</feature>
<dbReference type="GO" id="GO:0006351">
    <property type="term" value="P:DNA-templated transcription"/>
    <property type="evidence" value="ECO:0007669"/>
    <property type="project" value="InterPro"/>
</dbReference>
<dbReference type="Proteomes" id="UP000801864">
    <property type="component" value="Unassembled WGS sequence"/>
</dbReference>
<keyword evidence="5" id="KW-0539">Nucleus</keyword>
<feature type="region of interest" description="Disordered" evidence="6">
    <location>
        <begin position="50"/>
        <end position="102"/>
    </location>
</feature>
<dbReference type="InterPro" id="IPR001138">
    <property type="entry name" value="Zn2Cys6_DnaBD"/>
</dbReference>
<protein>
    <recommendedName>
        <fullName evidence="7">Zn(2)-C6 fungal-type domain-containing protein</fullName>
    </recommendedName>
</protein>
<evidence type="ECO:0000256" key="6">
    <source>
        <dbReference type="SAM" id="MobiDB-lite"/>
    </source>
</evidence>
<name>A0A9P5CHA1_9HYPO</name>
<dbReference type="Gene3D" id="4.10.240.10">
    <property type="entry name" value="Zn(2)-C6 fungal-type DNA-binding domain"/>
    <property type="match status" value="1"/>
</dbReference>
<gene>
    <name evidence="8" type="ORF">CFAM422_002257</name>
</gene>
<comment type="caution">
    <text evidence="8">The sequence shown here is derived from an EMBL/GenBank/DDBJ whole genome shotgun (WGS) entry which is preliminary data.</text>
</comment>
<sequence length="570" mass="63914">MTSSSGEETPANYARFACDPCKKGKRRCDRNLPRCALCARKGAQCVYLSRRKSRQVRSEGRSGTPNTLSSSSANVSRPDSQYDHRIPQSTPIVTPVTPVTPTTSNETATATAIYFIAPQIFRQAQLELPRIHPSIPADISPFENDPSRIRNIAYTFFDSIHWWMPLISKKGFFAHLLNPLAQRRSELSLLIICMQLYCARDLNPGTGALDVTALYHNAKRLHFEMEAAGVLSLRVLQAGILIALYEFGQAIYPAAYLTVGACARYGTAIGVNNLREESPSEYGSPRSMSEVDERRRAWWTILFLDRFMNISNPNRPLATKNPTFDDLLPVDDKLWDDGTAKPSDAFSISQGFSLKMGMFSRLGQATYMLSQALDLVCPDNHQDPMERDQQIAQLRRTVHALITVSNAEASVRELRTCAGFCPQLSICSSTIFLLQEYQWRAKSNNMDLIPNYISARDTSDETLSTLDHLATTAQGFRDQMVDTTSVLVATPFLAHVAYQAALFLIRLSRGEPDDITTRKMSLFKELLQDIVPRWKMARVYLDILDAQEITTASEAACGPRPFRYSQDPDH</sequence>
<dbReference type="PROSITE" id="PS50048">
    <property type="entry name" value="ZN2_CY6_FUNGAL_2"/>
    <property type="match status" value="1"/>
</dbReference>
<evidence type="ECO:0000313" key="9">
    <source>
        <dbReference type="Proteomes" id="UP000801864"/>
    </source>
</evidence>
<accession>A0A9P5CHA1</accession>
<dbReference type="SUPFAM" id="SSF57701">
    <property type="entry name" value="Zn2/Cys6 DNA-binding domain"/>
    <property type="match status" value="1"/>
</dbReference>
<proteinExistence type="predicted"/>
<evidence type="ECO:0000256" key="5">
    <source>
        <dbReference type="ARBA" id="ARBA00023242"/>
    </source>
</evidence>
<feature type="compositionally biased region" description="Low complexity" evidence="6">
    <location>
        <begin position="87"/>
        <end position="102"/>
    </location>
</feature>
<evidence type="ECO:0000313" key="8">
    <source>
        <dbReference type="EMBL" id="KAF3075419.1"/>
    </source>
</evidence>
<keyword evidence="9" id="KW-1185">Reference proteome</keyword>
<dbReference type="InterPro" id="IPR050815">
    <property type="entry name" value="TF_fung"/>
</dbReference>
<dbReference type="GO" id="GO:0003677">
    <property type="term" value="F:DNA binding"/>
    <property type="evidence" value="ECO:0007669"/>
    <property type="project" value="InterPro"/>
</dbReference>
<dbReference type="Pfam" id="PF04082">
    <property type="entry name" value="Fungal_trans"/>
    <property type="match status" value="1"/>
</dbReference>
<reference evidence="8 9" key="1">
    <citation type="submission" date="2018-06" db="EMBL/GenBank/DDBJ databases">
        <title>Genome analysis of cellulolytic fungus Trichoderma lentiforme CFAM-422.</title>
        <authorList>
            <person name="Steindorff A.S."/>
            <person name="Formighieri E.F."/>
            <person name="Midorikawa G.E.O."/>
            <person name="Tamietti M.S."/>
            <person name="Ramos E.Z."/>
            <person name="Silva A.S."/>
            <person name="Bon E.P.S."/>
            <person name="Mendes T.D."/>
            <person name="Damaso M.C.T."/>
            <person name="Favaro L.C.L."/>
        </authorList>
    </citation>
    <scope>NUCLEOTIDE SEQUENCE [LARGE SCALE GENOMIC DNA]</scope>
    <source>
        <strain evidence="8 9">CFAM-422</strain>
    </source>
</reference>
<dbReference type="GO" id="GO:0008270">
    <property type="term" value="F:zinc ion binding"/>
    <property type="evidence" value="ECO:0007669"/>
    <property type="project" value="InterPro"/>
</dbReference>
<keyword evidence="2" id="KW-0479">Metal-binding</keyword>
<dbReference type="AlphaFoldDB" id="A0A9P5CHA1"/>
<evidence type="ECO:0000256" key="4">
    <source>
        <dbReference type="ARBA" id="ARBA00023163"/>
    </source>
</evidence>
<dbReference type="PANTHER" id="PTHR47338">
    <property type="entry name" value="ZN(II)2CYS6 TRANSCRIPTION FACTOR (EUROFUNG)-RELATED"/>
    <property type="match status" value="1"/>
</dbReference>
<dbReference type="CDD" id="cd00067">
    <property type="entry name" value="GAL4"/>
    <property type="match status" value="1"/>
</dbReference>
<feature type="domain" description="Zn(2)-C6 fungal-type" evidence="7">
    <location>
        <begin position="17"/>
        <end position="47"/>
    </location>
</feature>
<evidence type="ECO:0000256" key="1">
    <source>
        <dbReference type="ARBA" id="ARBA00004123"/>
    </source>
</evidence>
<dbReference type="Pfam" id="PF00172">
    <property type="entry name" value="Zn_clus"/>
    <property type="match status" value="1"/>
</dbReference>
<dbReference type="InterPro" id="IPR036864">
    <property type="entry name" value="Zn2-C6_fun-type_DNA-bd_sf"/>
</dbReference>
<comment type="subcellular location">
    <subcellularLocation>
        <location evidence="1">Nucleus</location>
    </subcellularLocation>
</comment>
<dbReference type="GO" id="GO:0000981">
    <property type="term" value="F:DNA-binding transcription factor activity, RNA polymerase II-specific"/>
    <property type="evidence" value="ECO:0007669"/>
    <property type="project" value="InterPro"/>
</dbReference>
<dbReference type="SMART" id="SM00066">
    <property type="entry name" value="GAL4"/>
    <property type="match status" value="1"/>
</dbReference>
<dbReference type="GO" id="GO:0005634">
    <property type="term" value="C:nucleus"/>
    <property type="evidence" value="ECO:0007669"/>
    <property type="project" value="UniProtKB-SubCell"/>
</dbReference>
<dbReference type="PROSITE" id="PS00463">
    <property type="entry name" value="ZN2_CY6_FUNGAL_1"/>
    <property type="match status" value="1"/>
</dbReference>
<organism evidence="8 9">
    <name type="scientific">Trichoderma lentiforme</name>
    <dbReference type="NCBI Taxonomy" id="1567552"/>
    <lineage>
        <taxon>Eukaryota</taxon>
        <taxon>Fungi</taxon>
        <taxon>Dikarya</taxon>
        <taxon>Ascomycota</taxon>
        <taxon>Pezizomycotina</taxon>
        <taxon>Sordariomycetes</taxon>
        <taxon>Hypocreomycetidae</taxon>
        <taxon>Hypocreales</taxon>
        <taxon>Hypocreaceae</taxon>
        <taxon>Trichoderma</taxon>
    </lineage>
</organism>
<dbReference type="CDD" id="cd12148">
    <property type="entry name" value="fungal_TF_MHR"/>
    <property type="match status" value="1"/>
</dbReference>
<evidence type="ECO:0000256" key="3">
    <source>
        <dbReference type="ARBA" id="ARBA00023015"/>
    </source>
</evidence>
<evidence type="ECO:0000256" key="2">
    <source>
        <dbReference type="ARBA" id="ARBA00022723"/>
    </source>
</evidence>
<keyword evidence="3" id="KW-0805">Transcription regulation</keyword>
<evidence type="ECO:0000259" key="7">
    <source>
        <dbReference type="PROSITE" id="PS50048"/>
    </source>
</evidence>